<reference evidence="2" key="1">
    <citation type="submission" date="2021-12" db="EMBL/GenBank/DDBJ databases">
        <authorList>
            <person name="King R."/>
        </authorList>
    </citation>
    <scope>NUCLEOTIDE SEQUENCE</scope>
</reference>
<accession>A0A9N8Q139</accession>
<dbReference type="SUPFAM" id="SSF51735">
    <property type="entry name" value="NAD(P)-binding Rossmann-fold domains"/>
    <property type="match status" value="1"/>
</dbReference>
<dbReference type="PANTHER" id="PTHR43157">
    <property type="entry name" value="PHOSPHATIDYLINOSITOL-GLYCAN BIOSYNTHESIS CLASS F PROTEIN-RELATED"/>
    <property type="match status" value="1"/>
</dbReference>
<gene>
    <name evidence="2" type="ORF">CINC_LOCUS4032</name>
</gene>
<dbReference type="GO" id="GO:0016491">
    <property type="term" value="F:oxidoreductase activity"/>
    <property type="evidence" value="ECO:0007669"/>
    <property type="project" value="UniProtKB-KW"/>
</dbReference>
<dbReference type="EMBL" id="LR824019">
    <property type="protein sequence ID" value="CAD0202369.1"/>
    <property type="molecule type" value="Genomic_DNA"/>
</dbReference>
<organism evidence="2 3">
    <name type="scientific">Chrysodeixis includens</name>
    <name type="common">Soybean looper</name>
    <name type="synonym">Pseudoplusia includens</name>
    <dbReference type="NCBI Taxonomy" id="689277"/>
    <lineage>
        <taxon>Eukaryota</taxon>
        <taxon>Metazoa</taxon>
        <taxon>Ecdysozoa</taxon>
        <taxon>Arthropoda</taxon>
        <taxon>Hexapoda</taxon>
        <taxon>Insecta</taxon>
        <taxon>Pterygota</taxon>
        <taxon>Neoptera</taxon>
        <taxon>Endopterygota</taxon>
        <taxon>Lepidoptera</taxon>
        <taxon>Glossata</taxon>
        <taxon>Ditrysia</taxon>
        <taxon>Noctuoidea</taxon>
        <taxon>Noctuidae</taxon>
        <taxon>Plusiinae</taxon>
        <taxon>Chrysodeixis</taxon>
    </lineage>
</organism>
<dbReference type="AlphaFoldDB" id="A0A9N8Q139"/>
<dbReference type="InterPro" id="IPR036291">
    <property type="entry name" value="NAD(P)-bd_dom_sf"/>
</dbReference>
<dbReference type="InterPro" id="IPR002347">
    <property type="entry name" value="SDR_fam"/>
</dbReference>
<evidence type="ECO:0000313" key="2">
    <source>
        <dbReference type="EMBL" id="CAD0202369.1"/>
    </source>
</evidence>
<dbReference type="Gene3D" id="3.40.50.720">
    <property type="entry name" value="NAD(P)-binding Rossmann-like Domain"/>
    <property type="match status" value="1"/>
</dbReference>
<dbReference type="PANTHER" id="PTHR43157:SF31">
    <property type="entry name" value="PHOSPHATIDYLINOSITOL-GLYCAN BIOSYNTHESIS CLASS F PROTEIN"/>
    <property type="match status" value="1"/>
</dbReference>
<dbReference type="Pfam" id="PF00106">
    <property type="entry name" value="adh_short"/>
    <property type="match status" value="1"/>
</dbReference>
<keyword evidence="1" id="KW-0560">Oxidoreductase</keyword>
<keyword evidence="3" id="KW-1185">Reference proteome</keyword>
<sequence length="371" mass="41609">MAFIFLKPVEVRRLLMDFHVDHADEYGSVECCEHYAAGKERLPEESSSTRSAPALFSNKTTCELNRPIMSVKDDFSDCETSARLDGRTALVTGATAGTGLEIAKNLSKRGAKVIVASRNPRKIEDARNSIIQASGNRNVVGRQVDFESLSSIRSFADITMRTEPRLDILINNIGAIGLEDRLTQDNLELMMQVNYFGSFLLTFLLFPMLRASAPSRIVNVSSLALILGHVDLDHWNDVGRYSAFGLYANAKLADVLFTVEMEKRIRNSGVNVYSMDPGLGKSEFFRNLDHEVLKNVLNAALLKFGRPLPRVATMAVFLAVDPSVEDKSGQHFRDCHEFYSSWFANDTVLTKRVWEESKKLVRITNSEDWET</sequence>
<evidence type="ECO:0000313" key="3">
    <source>
        <dbReference type="Proteomes" id="UP001154114"/>
    </source>
</evidence>
<proteinExistence type="predicted"/>
<dbReference type="Proteomes" id="UP001154114">
    <property type="component" value="Chromosome 16"/>
</dbReference>
<evidence type="ECO:0000256" key="1">
    <source>
        <dbReference type="ARBA" id="ARBA00023002"/>
    </source>
</evidence>
<dbReference type="CDD" id="cd05327">
    <property type="entry name" value="retinol-DH_like_SDR_c_like"/>
    <property type="match status" value="1"/>
</dbReference>
<dbReference type="PRINTS" id="PR00081">
    <property type="entry name" value="GDHRDH"/>
</dbReference>
<dbReference type="OrthoDB" id="191139at2759"/>
<protein>
    <submittedName>
        <fullName evidence="2">Uncharacterized protein</fullName>
    </submittedName>
</protein>
<name>A0A9N8Q139_CHRIL</name>